<name>A0A061A9I4_9MOLU</name>
<dbReference type="STRING" id="35623.Aocu_04500"/>
<gene>
    <name evidence="1" type="ORF">Aocu_04500</name>
</gene>
<evidence type="ECO:0000313" key="2">
    <source>
        <dbReference type="Proteomes" id="UP000032434"/>
    </source>
</evidence>
<dbReference type="InParanoid" id="A0A061A9I4"/>
<dbReference type="OrthoDB" id="384411at2"/>
<organism evidence="1 2">
    <name type="scientific">Acholeplasma oculi</name>
    <dbReference type="NCBI Taxonomy" id="35623"/>
    <lineage>
        <taxon>Bacteria</taxon>
        <taxon>Bacillati</taxon>
        <taxon>Mycoplasmatota</taxon>
        <taxon>Mollicutes</taxon>
        <taxon>Acholeplasmatales</taxon>
        <taxon>Acholeplasmataceae</taxon>
        <taxon>Acholeplasma</taxon>
    </lineage>
</organism>
<dbReference type="PATRIC" id="fig|35623.3.peg.451"/>
<dbReference type="AlphaFoldDB" id="A0A061A9I4"/>
<proteinExistence type="predicted"/>
<dbReference type="KEGG" id="aoc:Aocu_04500"/>
<accession>A0A061A9I4</accession>
<sequence length="240" mass="28147">MTKFDAIIEHLNKTETWINEESFLLDALMISCTKLFQKCYKDIKENSIVTISPLLRQIQENIIVMAGVSDGVYTMKDFIEKNHNPQNIMDAVKKKNAEVEIGKINLFNDYFFGIKQMLNKFSHTNFEGVMTLFTERFQVYESIEFNKIMIKFLISLLEIPFIVIVSSYYKLDIKIPKLINLKQELKEIGTLKYITRHFPESIKEFINNSDTLQGYYKNMIDNMKKISSEIMNSQSKNNTK</sequence>
<dbReference type="EMBL" id="LK028559">
    <property type="protein sequence ID" value="CDR30523.1"/>
    <property type="molecule type" value="Genomic_DNA"/>
</dbReference>
<keyword evidence="2" id="KW-1185">Reference proteome</keyword>
<dbReference type="RefSeq" id="WP_045749062.1">
    <property type="nucleotide sequence ID" value="NZ_FUZK01000003.1"/>
</dbReference>
<evidence type="ECO:0000313" key="1">
    <source>
        <dbReference type="EMBL" id="CDR30523.1"/>
    </source>
</evidence>
<dbReference type="Proteomes" id="UP000032434">
    <property type="component" value="Chromosome 1"/>
</dbReference>
<protein>
    <submittedName>
        <fullName evidence="1">Uncharacterized protein</fullName>
    </submittedName>
</protein>
<dbReference type="HOGENOM" id="CLU_1154418_0_0_14"/>
<reference evidence="2" key="1">
    <citation type="submission" date="2014-05" db="EMBL/GenBank/DDBJ databases">
        <authorList>
            <person name="Kube M."/>
        </authorList>
    </citation>
    <scope>NUCLEOTIDE SEQUENCE [LARGE SCALE GENOMIC DNA]</scope>
</reference>